<sequence>MMFRKLILILALPLVFSSAVMAESGEHYLKEGVVAFKEGRYQDAVAYFKRARDNGIATSNVSYNLGSSYYKMNEYRQARAAFIEAAKNTKFQKFSWYNLGLIERKLGNNDDAVKWFRKALTAEGNPKIDRLANQMIQILSPAEATTKSSPRDSKDSREISTPASKPSSSLKTSGDKFAALNTTLGYEEFVADLALDRTHIKRPKRIKSRKIRGGVQVALGNDDNVIDANNNSGSGLSSTYLESFGYVDIPLGQNFTLSGDIYNQRFPDVSSQDFRLFKLGIHYTHKVGSLRIAPAIIYGQSQFGSLDFQDIMDYRVTVSKRLGKGKKFLFRFRYSDIEDAQGSFTQYEGDRQQYRFEYKTRIALGKLRFRYQIETNDRANTVNRDYSPTRNDFRIRLKQKIFAGLTLSTEVQYRISSYDPISNTAAILAERGRERDDDRVRFKLDLSKKVAKDWRLGFRWVYTDNESTGVSAASDSSDSYSKNDVQIYAAWSF</sequence>
<feature type="compositionally biased region" description="Polar residues" evidence="2">
    <location>
        <begin position="159"/>
        <end position="172"/>
    </location>
</feature>
<dbReference type="SMART" id="SM00028">
    <property type="entry name" value="TPR"/>
    <property type="match status" value="3"/>
</dbReference>
<protein>
    <submittedName>
        <fullName evidence="3">Uncharacterized protein</fullName>
    </submittedName>
</protein>
<name>A0A3B0YUM7_9ZZZZ</name>
<feature type="compositionally biased region" description="Basic and acidic residues" evidence="2">
    <location>
        <begin position="149"/>
        <end position="158"/>
    </location>
</feature>
<proteinExistence type="predicted"/>
<dbReference type="PROSITE" id="PS50005">
    <property type="entry name" value="TPR"/>
    <property type="match status" value="1"/>
</dbReference>
<dbReference type="Pfam" id="PF13432">
    <property type="entry name" value="TPR_16"/>
    <property type="match status" value="1"/>
</dbReference>
<evidence type="ECO:0000256" key="2">
    <source>
        <dbReference type="SAM" id="MobiDB-lite"/>
    </source>
</evidence>
<dbReference type="InterPro" id="IPR019734">
    <property type="entry name" value="TPR_rpt"/>
</dbReference>
<dbReference type="InterPro" id="IPR053713">
    <property type="entry name" value="Bact_OM_Channel_sf"/>
</dbReference>
<dbReference type="AlphaFoldDB" id="A0A3B0YUM7"/>
<evidence type="ECO:0000313" key="3">
    <source>
        <dbReference type="EMBL" id="VAW79177.1"/>
    </source>
</evidence>
<keyword evidence="1" id="KW-0732">Signal</keyword>
<feature type="region of interest" description="Disordered" evidence="2">
    <location>
        <begin position="141"/>
        <end position="172"/>
    </location>
</feature>
<accession>A0A3B0YUM7</accession>
<dbReference type="Gene3D" id="2.40.160.40">
    <property type="entry name" value="monomeric porin ompg"/>
    <property type="match status" value="1"/>
</dbReference>
<organism evidence="3">
    <name type="scientific">hydrothermal vent metagenome</name>
    <dbReference type="NCBI Taxonomy" id="652676"/>
    <lineage>
        <taxon>unclassified sequences</taxon>
        <taxon>metagenomes</taxon>
        <taxon>ecological metagenomes</taxon>
    </lineage>
</organism>
<dbReference type="InterPro" id="IPR011990">
    <property type="entry name" value="TPR-like_helical_dom_sf"/>
</dbReference>
<dbReference type="EMBL" id="UOFL01000171">
    <property type="protein sequence ID" value="VAW79177.1"/>
    <property type="molecule type" value="Genomic_DNA"/>
</dbReference>
<dbReference type="SUPFAM" id="SSF48452">
    <property type="entry name" value="TPR-like"/>
    <property type="match status" value="1"/>
</dbReference>
<evidence type="ECO:0000256" key="1">
    <source>
        <dbReference type="ARBA" id="ARBA00022729"/>
    </source>
</evidence>
<gene>
    <name evidence="3" type="ORF">MNBD_GAMMA12-411</name>
</gene>
<dbReference type="Gene3D" id="1.25.40.10">
    <property type="entry name" value="Tetratricopeptide repeat domain"/>
    <property type="match status" value="1"/>
</dbReference>
<reference evidence="3" key="1">
    <citation type="submission" date="2018-06" db="EMBL/GenBank/DDBJ databases">
        <authorList>
            <person name="Zhirakovskaya E."/>
        </authorList>
    </citation>
    <scope>NUCLEOTIDE SEQUENCE</scope>
</reference>
<dbReference type="SUPFAM" id="SSF56935">
    <property type="entry name" value="Porins"/>
    <property type="match status" value="1"/>
</dbReference>